<dbReference type="STRING" id="1314674.A0A0D7BIR6"/>
<feature type="coiled-coil region" evidence="3">
    <location>
        <begin position="272"/>
        <end position="299"/>
    </location>
</feature>
<feature type="region of interest" description="Disordered" evidence="4">
    <location>
        <begin position="318"/>
        <end position="353"/>
    </location>
</feature>
<dbReference type="InterPro" id="IPR050936">
    <property type="entry name" value="AP-1-like"/>
</dbReference>
<feature type="compositionally biased region" description="Low complexity" evidence="4">
    <location>
        <begin position="138"/>
        <end position="149"/>
    </location>
</feature>
<feature type="compositionally biased region" description="Pro residues" evidence="4">
    <location>
        <begin position="436"/>
        <end position="455"/>
    </location>
</feature>
<reference evidence="6 7" key="1">
    <citation type="journal article" date="2015" name="Fungal Genet. Biol.">
        <title>Evolution of novel wood decay mechanisms in Agaricales revealed by the genome sequences of Fistulina hepatica and Cylindrobasidium torrendii.</title>
        <authorList>
            <person name="Floudas D."/>
            <person name="Held B.W."/>
            <person name="Riley R."/>
            <person name="Nagy L.G."/>
            <person name="Koehler G."/>
            <person name="Ransdell A.S."/>
            <person name="Younus H."/>
            <person name="Chow J."/>
            <person name="Chiniquy J."/>
            <person name="Lipzen A."/>
            <person name="Tritt A."/>
            <person name="Sun H."/>
            <person name="Haridas S."/>
            <person name="LaButti K."/>
            <person name="Ohm R.A."/>
            <person name="Kues U."/>
            <person name="Blanchette R.A."/>
            <person name="Grigoriev I.V."/>
            <person name="Minto R.E."/>
            <person name="Hibbett D.S."/>
        </authorList>
    </citation>
    <scope>NUCLEOTIDE SEQUENCE [LARGE SCALE GENOMIC DNA]</scope>
    <source>
        <strain evidence="6 7">FP15055 ss-10</strain>
    </source>
</reference>
<dbReference type="PANTHER" id="PTHR40621:SF10">
    <property type="entry name" value="BZIP DOMAIN-CONTAINING PROTEIN"/>
    <property type="match status" value="1"/>
</dbReference>
<keyword evidence="2" id="KW-0539">Nucleus</keyword>
<dbReference type="AlphaFoldDB" id="A0A0D7BIR6"/>
<name>A0A0D7BIR6_9AGAR</name>
<evidence type="ECO:0000259" key="5">
    <source>
        <dbReference type="PROSITE" id="PS50217"/>
    </source>
</evidence>
<evidence type="ECO:0000256" key="1">
    <source>
        <dbReference type="ARBA" id="ARBA00004123"/>
    </source>
</evidence>
<dbReference type="PROSITE" id="PS00036">
    <property type="entry name" value="BZIP_BASIC"/>
    <property type="match status" value="1"/>
</dbReference>
<organism evidence="6 7">
    <name type="scientific">Cylindrobasidium torrendii FP15055 ss-10</name>
    <dbReference type="NCBI Taxonomy" id="1314674"/>
    <lineage>
        <taxon>Eukaryota</taxon>
        <taxon>Fungi</taxon>
        <taxon>Dikarya</taxon>
        <taxon>Basidiomycota</taxon>
        <taxon>Agaricomycotina</taxon>
        <taxon>Agaricomycetes</taxon>
        <taxon>Agaricomycetidae</taxon>
        <taxon>Agaricales</taxon>
        <taxon>Marasmiineae</taxon>
        <taxon>Physalacriaceae</taxon>
        <taxon>Cylindrobasidium</taxon>
    </lineage>
</organism>
<dbReference type="GO" id="GO:0090575">
    <property type="term" value="C:RNA polymerase II transcription regulator complex"/>
    <property type="evidence" value="ECO:0007669"/>
    <property type="project" value="TreeGrafter"/>
</dbReference>
<evidence type="ECO:0000256" key="2">
    <source>
        <dbReference type="ARBA" id="ARBA00023242"/>
    </source>
</evidence>
<dbReference type="Proteomes" id="UP000054007">
    <property type="component" value="Unassembled WGS sequence"/>
</dbReference>
<protein>
    <recommendedName>
        <fullName evidence="5">BZIP domain-containing protein</fullName>
    </recommendedName>
</protein>
<keyword evidence="3" id="KW-0175">Coiled coil</keyword>
<dbReference type="GO" id="GO:0000976">
    <property type="term" value="F:transcription cis-regulatory region binding"/>
    <property type="evidence" value="ECO:0007669"/>
    <property type="project" value="InterPro"/>
</dbReference>
<feature type="region of interest" description="Disordered" evidence="4">
    <location>
        <begin position="32"/>
        <end position="64"/>
    </location>
</feature>
<proteinExistence type="predicted"/>
<dbReference type="GO" id="GO:0001228">
    <property type="term" value="F:DNA-binding transcription activator activity, RNA polymerase II-specific"/>
    <property type="evidence" value="ECO:0007669"/>
    <property type="project" value="TreeGrafter"/>
</dbReference>
<feature type="domain" description="BZIP" evidence="5">
    <location>
        <begin position="233"/>
        <end position="296"/>
    </location>
</feature>
<feature type="region of interest" description="Disordered" evidence="4">
    <location>
        <begin position="104"/>
        <end position="198"/>
    </location>
</feature>
<dbReference type="PANTHER" id="PTHR40621">
    <property type="entry name" value="TRANSCRIPTION FACTOR KAPC-RELATED"/>
    <property type="match status" value="1"/>
</dbReference>
<gene>
    <name evidence="6" type="ORF">CYLTODRAFT_488144</name>
</gene>
<sequence length="606" mass="65263">MLVDRNSFSDIQMGGADPDLSEFINTDLFLNAPSSSTSRASSPQSPFQSLLTPPQTTPVTSFPDIYDEIPDPVDSATSLFNLIEDDLKLSEPQVQPYDFYGTLREPSVESDSQASMGIDPQLVDSPSAQEDEAEETVELPIPQEEPPQQKLTVTIAPIKTAGHGKSRKGTVHSGGVTKKTATASALPPQPTAPIYVAPPTPITAASVLGKRDLVDDDELPADWRPPPEVFAKMSSKEKRQLRNKISARNFRVRRKEYISTLEMDIAERDRLLNAIRAELGNTQSENQALRQEIAALKRALLDGKSASELKIEDIPVLNLPPPGPLPSTSAPRTSSPAPALLTPNTQKDVGSSSAGSFWGGVRMGGGITPVHTVLMPENVGKPVQKDTTPAMPTDARVRLPTPLEKLSTWDGLPDNHPLGSKHFDLHRWSKSNSYYPPSPPLSRPSSPRAPDPRFSPSPFSKQTLPYLGGSPFGQNSPPLNGAGFRSSTPSSLLAGKHRTSPPSSPRLPSVEDQQLKVAALAQQTLMHKLASAFLETFASATSAGMDVERVCRVLEGKSKLQLVDEERAEVCARTVSPEEQSCALTAMLEEGIQGLSLSSSTKKSSS</sequence>
<dbReference type="SMART" id="SM00338">
    <property type="entry name" value="BRLZ"/>
    <property type="match status" value="1"/>
</dbReference>
<feature type="compositionally biased region" description="Low complexity" evidence="4">
    <location>
        <begin position="326"/>
        <end position="341"/>
    </location>
</feature>
<evidence type="ECO:0000313" key="7">
    <source>
        <dbReference type="Proteomes" id="UP000054007"/>
    </source>
</evidence>
<dbReference type="EMBL" id="KN880469">
    <property type="protein sequence ID" value="KIY70342.1"/>
    <property type="molecule type" value="Genomic_DNA"/>
</dbReference>
<dbReference type="InterPro" id="IPR004827">
    <property type="entry name" value="bZIP"/>
</dbReference>
<feature type="region of interest" description="Disordered" evidence="4">
    <location>
        <begin position="434"/>
        <end position="511"/>
    </location>
</feature>
<evidence type="ECO:0000256" key="4">
    <source>
        <dbReference type="SAM" id="MobiDB-lite"/>
    </source>
</evidence>
<feature type="compositionally biased region" description="Low complexity" evidence="4">
    <location>
        <begin position="33"/>
        <end position="46"/>
    </location>
</feature>
<feature type="compositionally biased region" description="Polar residues" evidence="4">
    <location>
        <begin position="47"/>
        <end position="60"/>
    </location>
</feature>
<dbReference type="InterPro" id="IPR046347">
    <property type="entry name" value="bZIP_sf"/>
</dbReference>
<feature type="compositionally biased region" description="Pro residues" evidence="4">
    <location>
        <begin position="187"/>
        <end position="198"/>
    </location>
</feature>
<dbReference type="CDD" id="cd14810">
    <property type="entry name" value="bZIP_u1"/>
    <property type="match status" value="1"/>
</dbReference>
<evidence type="ECO:0000256" key="3">
    <source>
        <dbReference type="SAM" id="Coils"/>
    </source>
</evidence>
<comment type="subcellular location">
    <subcellularLocation>
        <location evidence="1">Nucleus</location>
    </subcellularLocation>
</comment>
<dbReference type="PROSITE" id="PS50217">
    <property type="entry name" value="BZIP"/>
    <property type="match status" value="1"/>
</dbReference>
<evidence type="ECO:0000313" key="6">
    <source>
        <dbReference type="EMBL" id="KIY70342.1"/>
    </source>
</evidence>
<feature type="compositionally biased region" description="Polar residues" evidence="4">
    <location>
        <begin position="342"/>
        <end position="353"/>
    </location>
</feature>
<dbReference type="OrthoDB" id="5571888at2759"/>
<accession>A0A0D7BIR6</accession>
<dbReference type="SUPFAM" id="SSF57959">
    <property type="entry name" value="Leucine zipper domain"/>
    <property type="match status" value="1"/>
</dbReference>
<dbReference type="Gene3D" id="1.20.5.170">
    <property type="match status" value="1"/>
</dbReference>
<keyword evidence="7" id="KW-1185">Reference proteome</keyword>